<dbReference type="Gene3D" id="3.40.50.11660">
    <property type="entry name" value="Glycosyl transferase family 10, C-terminal domain"/>
    <property type="match status" value="1"/>
</dbReference>
<reference evidence="2" key="1">
    <citation type="submission" date="2016-11" db="UniProtKB">
        <authorList>
            <consortium name="WormBaseParasite"/>
        </authorList>
    </citation>
    <scope>IDENTIFICATION</scope>
</reference>
<proteinExistence type="predicted"/>
<dbReference type="AlphaFoldDB" id="A0A1I7WFF2"/>
<name>A0A1I7WFF2_HETBA</name>
<protein>
    <submittedName>
        <fullName evidence="2">DNA-directed RNA polymerase</fullName>
    </submittedName>
</protein>
<keyword evidence="1" id="KW-1185">Reference proteome</keyword>
<dbReference type="WBParaSite" id="Hba_03679">
    <property type="protein sequence ID" value="Hba_03679"/>
    <property type="gene ID" value="Hba_03679"/>
</dbReference>
<dbReference type="UniPathway" id="UPA00378"/>
<evidence type="ECO:0000313" key="2">
    <source>
        <dbReference type="WBParaSite" id="Hba_03679"/>
    </source>
</evidence>
<sequence length="119" mass="13580">MVFLESPANFGFSVPYPDFFNMSLGFRHDTIASSPYGYTVKLAPTSKMKGQIKQEIYIRCTQIFNLSKIEGKSKGAAWFVSHCGTNSHREKLVAQLQFKYYNYANASKFFYTTISMIIS</sequence>
<organism evidence="1 2">
    <name type="scientific">Heterorhabditis bacteriophora</name>
    <name type="common">Entomopathogenic nematode worm</name>
    <dbReference type="NCBI Taxonomy" id="37862"/>
    <lineage>
        <taxon>Eukaryota</taxon>
        <taxon>Metazoa</taxon>
        <taxon>Ecdysozoa</taxon>
        <taxon>Nematoda</taxon>
        <taxon>Chromadorea</taxon>
        <taxon>Rhabditida</taxon>
        <taxon>Rhabditina</taxon>
        <taxon>Rhabditomorpha</taxon>
        <taxon>Strongyloidea</taxon>
        <taxon>Heterorhabditidae</taxon>
        <taxon>Heterorhabditis</taxon>
    </lineage>
</organism>
<dbReference type="Proteomes" id="UP000095283">
    <property type="component" value="Unplaced"/>
</dbReference>
<dbReference type="SUPFAM" id="SSF53756">
    <property type="entry name" value="UDP-Glycosyltransferase/glycogen phosphorylase"/>
    <property type="match status" value="1"/>
</dbReference>
<dbReference type="InterPro" id="IPR038577">
    <property type="entry name" value="GT10-like_C_sf"/>
</dbReference>
<evidence type="ECO:0000313" key="1">
    <source>
        <dbReference type="Proteomes" id="UP000095283"/>
    </source>
</evidence>
<accession>A0A1I7WFF2</accession>